<gene>
    <name evidence="2" type="ORF">chiPu_0026307</name>
</gene>
<name>A0A401THE9_CHIPU</name>
<protein>
    <submittedName>
        <fullName evidence="2">Uncharacterized protein</fullName>
    </submittedName>
</protein>
<evidence type="ECO:0000313" key="2">
    <source>
        <dbReference type="EMBL" id="GCC42062.1"/>
    </source>
</evidence>
<dbReference type="AlphaFoldDB" id="A0A401THE9"/>
<reference evidence="2 3" key="1">
    <citation type="journal article" date="2018" name="Nat. Ecol. Evol.">
        <title>Shark genomes provide insights into elasmobranch evolution and the origin of vertebrates.</title>
        <authorList>
            <person name="Hara Y"/>
            <person name="Yamaguchi K"/>
            <person name="Onimaru K"/>
            <person name="Kadota M"/>
            <person name="Koyanagi M"/>
            <person name="Keeley SD"/>
            <person name="Tatsumi K"/>
            <person name="Tanaka K"/>
            <person name="Motone F"/>
            <person name="Kageyama Y"/>
            <person name="Nozu R"/>
            <person name="Adachi N"/>
            <person name="Nishimura O"/>
            <person name="Nakagawa R"/>
            <person name="Tanegashima C"/>
            <person name="Kiyatake I"/>
            <person name="Matsumoto R"/>
            <person name="Murakumo K"/>
            <person name="Nishida K"/>
            <person name="Terakita A"/>
            <person name="Kuratani S"/>
            <person name="Sato K"/>
            <person name="Hyodo S Kuraku.S."/>
        </authorList>
    </citation>
    <scope>NUCLEOTIDE SEQUENCE [LARGE SCALE GENOMIC DNA]</scope>
</reference>
<proteinExistence type="predicted"/>
<comment type="caution">
    <text evidence="2">The sequence shown here is derived from an EMBL/GenBank/DDBJ whole genome shotgun (WGS) entry which is preliminary data.</text>
</comment>
<keyword evidence="3" id="KW-1185">Reference proteome</keyword>
<sequence>MALRANRSAGRRRPPRGGQSRPITTRKALTESTAGQSAVGSPPDAANQKTHSVDRPLAIGTDQSERGRHDGRLQAPISIISVMVGQKVFPFAPMRC</sequence>
<evidence type="ECO:0000313" key="3">
    <source>
        <dbReference type="Proteomes" id="UP000287033"/>
    </source>
</evidence>
<organism evidence="2 3">
    <name type="scientific">Chiloscyllium punctatum</name>
    <name type="common">Brownbanded bambooshark</name>
    <name type="synonym">Hemiscyllium punctatum</name>
    <dbReference type="NCBI Taxonomy" id="137246"/>
    <lineage>
        <taxon>Eukaryota</taxon>
        <taxon>Metazoa</taxon>
        <taxon>Chordata</taxon>
        <taxon>Craniata</taxon>
        <taxon>Vertebrata</taxon>
        <taxon>Chondrichthyes</taxon>
        <taxon>Elasmobranchii</taxon>
        <taxon>Galeomorphii</taxon>
        <taxon>Galeoidea</taxon>
        <taxon>Orectolobiformes</taxon>
        <taxon>Hemiscylliidae</taxon>
        <taxon>Chiloscyllium</taxon>
    </lineage>
</organism>
<dbReference type="EMBL" id="BEZZ01076551">
    <property type="protein sequence ID" value="GCC42062.1"/>
    <property type="molecule type" value="Genomic_DNA"/>
</dbReference>
<feature type="compositionally biased region" description="Polar residues" evidence="1">
    <location>
        <begin position="30"/>
        <end position="39"/>
    </location>
</feature>
<evidence type="ECO:0000256" key="1">
    <source>
        <dbReference type="SAM" id="MobiDB-lite"/>
    </source>
</evidence>
<feature type="region of interest" description="Disordered" evidence="1">
    <location>
        <begin position="1"/>
        <end position="69"/>
    </location>
</feature>
<dbReference type="Proteomes" id="UP000287033">
    <property type="component" value="Unassembled WGS sequence"/>
</dbReference>
<accession>A0A401THE9</accession>